<dbReference type="InterPro" id="IPR008778">
    <property type="entry name" value="Pirin_C_dom"/>
</dbReference>
<dbReference type="PANTHER" id="PTHR13903:SF8">
    <property type="entry name" value="PIRIN"/>
    <property type="match status" value="1"/>
</dbReference>
<dbReference type="EMBL" id="JBFSSG010000129">
    <property type="protein sequence ID" value="MEZ8724482.1"/>
    <property type="molecule type" value="Genomic_DNA"/>
</dbReference>
<evidence type="ECO:0000256" key="1">
    <source>
        <dbReference type="ARBA" id="ARBA00008416"/>
    </source>
</evidence>
<reference evidence="5 6" key="1">
    <citation type="journal article" date="2024" name="ISME J.">
        <title>Tailless and filamentous prophages are predominant in marine Vibrio.</title>
        <authorList>
            <person name="Steensen K."/>
            <person name="Seneca J."/>
            <person name="Bartlau N."/>
            <person name="Yu X.A."/>
            <person name="Hussain F.A."/>
            <person name="Polz M.F."/>
        </authorList>
    </citation>
    <scope>NUCLEOTIDE SEQUENCE [LARGE SCALE GENOMIC DNA]</scope>
    <source>
        <strain evidence="5 6">10N.239.312.F12</strain>
    </source>
</reference>
<keyword evidence="6" id="KW-1185">Reference proteome</keyword>
<comment type="similarity">
    <text evidence="1 2">Belongs to the pirin family.</text>
</comment>
<accession>A0ABV4N5J0</accession>
<evidence type="ECO:0000259" key="3">
    <source>
        <dbReference type="Pfam" id="PF02678"/>
    </source>
</evidence>
<name>A0ABV4N5J0_9VIBR</name>
<dbReference type="Proteomes" id="UP001570071">
    <property type="component" value="Unassembled WGS sequence"/>
</dbReference>
<dbReference type="InterPro" id="IPR014710">
    <property type="entry name" value="RmlC-like_jellyroll"/>
</dbReference>
<dbReference type="Pfam" id="PF02678">
    <property type="entry name" value="Pirin"/>
    <property type="match status" value="1"/>
</dbReference>
<sequence>MSMMNTQSKPYACDHVSIAGEHLSVGTSFTGLGFRHTQYQGSMDPIIMVDHYIMTSPTFGVHPHAGLSAISLLFEDTVGQFHNRDSLGNDFDIRPGDLYWLNSGSGAVHDEAPREGSKIHGLQIFVNLPENLRHQAPSSLYVKKDSMPTLKGDGFRVRLALGQSNGLKAVDSPVWPFTVLDGFVNNTSNFGHEVTKHFNGWLYSVEGRLEYQIHDKWFPLEQGESVALTDLNGAELKVRGMSPTNSHFVFLSGKTINESFVQYGPFVMNTDKEIDDVIQRYQQGELGNL</sequence>
<dbReference type="InterPro" id="IPR012093">
    <property type="entry name" value="Pirin"/>
</dbReference>
<dbReference type="PIRSF" id="PIRSF006232">
    <property type="entry name" value="Pirin"/>
    <property type="match status" value="1"/>
</dbReference>
<evidence type="ECO:0000313" key="6">
    <source>
        <dbReference type="Proteomes" id="UP001570071"/>
    </source>
</evidence>
<protein>
    <submittedName>
        <fullName evidence="5">Pirin family protein</fullName>
    </submittedName>
</protein>
<dbReference type="Gene3D" id="2.60.120.10">
    <property type="entry name" value="Jelly Rolls"/>
    <property type="match status" value="2"/>
</dbReference>
<dbReference type="RefSeq" id="WP_372126840.1">
    <property type="nucleotide sequence ID" value="NZ_JBFSSG010000129.1"/>
</dbReference>
<dbReference type="Pfam" id="PF05726">
    <property type="entry name" value="Pirin_C"/>
    <property type="match status" value="1"/>
</dbReference>
<proteinExistence type="inferred from homology"/>
<dbReference type="InterPro" id="IPR003829">
    <property type="entry name" value="Pirin_N_dom"/>
</dbReference>
<dbReference type="PANTHER" id="PTHR13903">
    <property type="entry name" value="PIRIN-RELATED"/>
    <property type="match status" value="1"/>
</dbReference>
<dbReference type="InterPro" id="IPR011051">
    <property type="entry name" value="RmlC_Cupin_sf"/>
</dbReference>
<evidence type="ECO:0000256" key="2">
    <source>
        <dbReference type="RuleBase" id="RU003457"/>
    </source>
</evidence>
<feature type="domain" description="Pirin N-terminal" evidence="3">
    <location>
        <begin position="50"/>
        <end position="126"/>
    </location>
</feature>
<feature type="domain" description="Pirin C-terminal" evidence="4">
    <location>
        <begin position="183"/>
        <end position="286"/>
    </location>
</feature>
<comment type="caution">
    <text evidence="5">The sequence shown here is derived from an EMBL/GenBank/DDBJ whole genome shotgun (WGS) entry which is preliminary data.</text>
</comment>
<gene>
    <name evidence="5" type="ORF">AB6D66_25790</name>
</gene>
<dbReference type="SUPFAM" id="SSF51182">
    <property type="entry name" value="RmlC-like cupins"/>
    <property type="match status" value="1"/>
</dbReference>
<evidence type="ECO:0000313" key="5">
    <source>
        <dbReference type="EMBL" id="MEZ8724482.1"/>
    </source>
</evidence>
<evidence type="ECO:0000259" key="4">
    <source>
        <dbReference type="Pfam" id="PF05726"/>
    </source>
</evidence>
<organism evidence="5 6">
    <name type="scientific">Vibrio pomeroyi</name>
    <dbReference type="NCBI Taxonomy" id="198832"/>
    <lineage>
        <taxon>Bacteria</taxon>
        <taxon>Pseudomonadati</taxon>
        <taxon>Pseudomonadota</taxon>
        <taxon>Gammaproteobacteria</taxon>
        <taxon>Vibrionales</taxon>
        <taxon>Vibrionaceae</taxon>
        <taxon>Vibrio</taxon>
    </lineage>
</organism>